<organism evidence="1">
    <name type="scientific">bioreactor metagenome</name>
    <dbReference type="NCBI Taxonomy" id="1076179"/>
    <lineage>
        <taxon>unclassified sequences</taxon>
        <taxon>metagenomes</taxon>
        <taxon>ecological metagenomes</taxon>
    </lineage>
</organism>
<accession>A0A645H0Y6</accession>
<comment type="caution">
    <text evidence="1">The sequence shown here is derived from an EMBL/GenBank/DDBJ whole genome shotgun (WGS) entry which is preliminary data.</text>
</comment>
<protein>
    <submittedName>
        <fullName evidence="1">Uncharacterized protein</fullName>
    </submittedName>
</protein>
<name>A0A645H0Y6_9ZZZZ</name>
<gene>
    <name evidence="1" type="ORF">SDC9_180191</name>
</gene>
<evidence type="ECO:0000313" key="1">
    <source>
        <dbReference type="EMBL" id="MPN32711.1"/>
    </source>
</evidence>
<dbReference type="AlphaFoldDB" id="A0A645H0Y6"/>
<proteinExistence type="predicted"/>
<sequence length="81" mass="8834">MPVGATGGGRRLTTPDEFGLGDFMVLSRQAGNEAGKYPVDRGLRVGGRPTNIQSNDEYFGMALQHVLQQFVDSSFDGRDRD</sequence>
<dbReference type="EMBL" id="VSSQ01084870">
    <property type="protein sequence ID" value="MPN32711.1"/>
    <property type="molecule type" value="Genomic_DNA"/>
</dbReference>
<reference evidence="1" key="1">
    <citation type="submission" date="2019-08" db="EMBL/GenBank/DDBJ databases">
        <authorList>
            <person name="Kucharzyk K."/>
            <person name="Murdoch R.W."/>
            <person name="Higgins S."/>
            <person name="Loffler F."/>
        </authorList>
    </citation>
    <scope>NUCLEOTIDE SEQUENCE</scope>
</reference>